<evidence type="ECO:0000313" key="1">
    <source>
        <dbReference type="EMBL" id="RFC65768.1"/>
    </source>
</evidence>
<name>A0A371X955_9HYPH</name>
<reference evidence="2" key="1">
    <citation type="submission" date="2018-08" db="EMBL/GenBank/DDBJ databases">
        <authorList>
            <person name="Im W.T."/>
        </authorList>
    </citation>
    <scope>NUCLEOTIDE SEQUENCE [LARGE SCALE GENOMIC DNA]</scope>
    <source>
        <strain evidence="2">LA-28</strain>
    </source>
</reference>
<dbReference type="Pfam" id="PF14907">
    <property type="entry name" value="NTP_transf_5"/>
    <property type="match status" value="1"/>
</dbReference>
<dbReference type="Proteomes" id="UP000262379">
    <property type="component" value="Unassembled WGS sequence"/>
</dbReference>
<dbReference type="EMBL" id="QURN01000014">
    <property type="protein sequence ID" value="RFC65768.1"/>
    <property type="molecule type" value="Genomic_DNA"/>
</dbReference>
<evidence type="ECO:0000313" key="2">
    <source>
        <dbReference type="Proteomes" id="UP000262379"/>
    </source>
</evidence>
<sequence>MAEVLELSPIVDQDLPDLDVLIEVLRINKLSVQILPLLRDRHAKLAATYNNHRLRTVALNAQCLRSATCAQAVLESRGLKFLLFKGPPQQMQLYGNRYARPCADLDILVQPADFVTARIALQEIGYKVAQKSNSLWWSRFLGEQHLSHDSGAIIDLHHRLHQPGSPGPATVTSFLERGRMLAIDETAYVVPPLEDVLLICCVNLAKALFNREPCGGYVLDIAAALLRLGAKDRAACRDRAAQLGMQGIFLLGMRAVSATVDRSIVPDSADEFLPSVDDLTLRDMLLTPSLPDMHWIGRREMLWAVCSERGHRYIAELSWAFASEAGRRMFARGEV</sequence>
<evidence type="ECO:0008006" key="3">
    <source>
        <dbReference type="Google" id="ProtNLM"/>
    </source>
</evidence>
<accession>A0A371X955</accession>
<comment type="caution">
    <text evidence="1">The sequence shown here is derived from an EMBL/GenBank/DDBJ whole genome shotgun (WGS) entry which is preliminary data.</text>
</comment>
<dbReference type="InterPro" id="IPR039498">
    <property type="entry name" value="NTP_transf_5"/>
</dbReference>
<proteinExistence type="predicted"/>
<keyword evidence="2" id="KW-1185">Reference proteome</keyword>
<gene>
    <name evidence="1" type="ORF">DY251_17205</name>
</gene>
<dbReference type="AlphaFoldDB" id="A0A371X955"/>
<protein>
    <recommendedName>
        <fullName evidence="3">Nucleotidyltransferase family protein</fullName>
    </recommendedName>
</protein>
<organism evidence="1 2">
    <name type="scientific">Mesorhizobium denitrificans</name>
    <dbReference type="NCBI Taxonomy" id="2294114"/>
    <lineage>
        <taxon>Bacteria</taxon>
        <taxon>Pseudomonadati</taxon>
        <taxon>Pseudomonadota</taxon>
        <taxon>Alphaproteobacteria</taxon>
        <taxon>Hyphomicrobiales</taxon>
        <taxon>Phyllobacteriaceae</taxon>
        <taxon>Mesorhizobium</taxon>
    </lineage>
</organism>